<name>A0A554XNG0_9BURK</name>
<dbReference type="PANTHER" id="PTHR30563:SF0">
    <property type="entry name" value="DNA RECOMBINATION PROTEIN RMUC"/>
    <property type="match status" value="1"/>
</dbReference>
<dbReference type="RefSeq" id="WP_143968667.1">
    <property type="nucleotide sequence ID" value="NZ_VJOO01000007.1"/>
</dbReference>
<feature type="transmembrane region" description="Helical" evidence="6">
    <location>
        <begin position="6"/>
        <end position="26"/>
    </location>
</feature>
<dbReference type="AlphaFoldDB" id="A0A554XNG0"/>
<evidence type="ECO:0000256" key="4">
    <source>
        <dbReference type="ARBA" id="ARBA00023172"/>
    </source>
</evidence>
<keyword evidence="6" id="KW-0472">Membrane</keyword>
<dbReference type="InterPro" id="IPR003798">
    <property type="entry name" value="DNA_recombination_RmuC"/>
</dbReference>
<keyword evidence="4" id="KW-0233">DNA recombination</keyword>
<dbReference type="EMBL" id="VJOO01000007">
    <property type="protein sequence ID" value="TSE37358.1"/>
    <property type="molecule type" value="Genomic_DNA"/>
</dbReference>
<evidence type="ECO:0000256" key="3">
    <source>
        <dbReference type="ARBA" id="ARBA00023054"/>
    </source>
</evidence>
<evidence type="ECO:0000256" key="6">
    <source>
        <dbReference type="SAM" id="Phobius"/>
    </source>
</evidence>
<keyword evidence="6" id="KW-1133">Transmembrane helix</keyword>
<reference evidence="7 8" key="1">
    <citation type="submission" date="2019-07" db="EMBL/GenBank/DDBJ databases">
        <title>Tepidimonas fonticaldi AT-A2 draft genome.</title>
        <authorList>
            <person name="Da Costa M.S."/>
            <person name="Froufe H.J.C."/>
            <person name="Egas C."/>
            <person name="Albuquerque L."/>
        </authorList>
    </citation>
    <scope>NUCLEOTIDE SEQUENCE [LARGE SCALE GENOMIC DNA]</scope>
    <source>
        <strain evidence="7 8">AT-A2</strain>
    </source>
</reference>
<gene>
    <name evidence="7" type="ORF">Tfont_01056</name>
</gene>
<dbReference type="Gene3D" id="1.20.120.20">
    <property type="entry name" value="Apolipoprotein"/>
    <property type="match status" value="1"/>
</dbReference>
<sequence length="609" mass="66759">MTPDTLMLAGLGLGLINAVLLLVLLLRRPRFDTPADLAARIGVMEQALQGLAQAGARADAGLTRLDAQLRDFTQNTHHNLDAKLALMMDESRHGRNELTGAFQQFAARLEQRIGGFDASMGQRFDSLQHALLSRLAEATQAQTAQFAQAQADAATARQELTAALEAFRKDLSTTLKALSDETQTARLTLAQNAHAFEQQIQNRFEALGQITATTLDTLKKDVSSQLGTLATALKDLLEATSGHMHRQFATLQEAVAQQLQTMTQGWQQSAEQLRHALNERLAAIQADNTAKLEEMRRTVDEKLHATLEQRLGDSFRLVSERLEQVHAGLGEMKHLAGSVGDLKRVMTNVRTRGTWGEVQLGAIIESLLTAEQYDRNVKTVEGSADLVEYAIKMPGKNDHEAVWLPIDSKYPVEDYQRLLDAHDSGDKEQVLKASNAFAAAVKAEAKKIREKYVAPPKTTDFAILFVPTEGLFAEICRIPGMVETLQNDHRVVIAGPTTLAAMLNSLRLGFRTLAIEKRSSEVWNILASVKTEFRKFGDTIEATRKSIDNAAKKFSDIGVRTRAIERRLRGVEELPADSPTGLEAADLLALDDEGTGDPMATNGRDGGEG</sequence>
<comment type="function">
    <text evidence="1">Involved in DNA recombination.</text>
</comment>
<feature type="region of interest" description="Disordered" evidence="5">
    <location>
        <begin position="588"/>
        <end position="609"/>
    </location>
</feature>
<evidence type="ECO:0000313" key="8">
    <source>
        <dbReference type="Proteomes" id="UP000316388"/>
    </source>
</evidence>
<protein>
    <submittedName>
        <fullName evidence="7">RmuC family protein</fullName>
    </submittedName>
</protein>
<evidence type="ECO:0000313" key="7">
    <source>
        <dbReference type="EMBL" id="TSE37358.1"/>
    </source>
</evidence>
<keyword evidence="3" id="KW-0175">Coiled coil</keyword>
<dbReference type="PANTHER" id="PTHR30563">
    <property type="entry name" value="DNA RECOMBINATION PROTEIN RMUC"/>
    <property type="match status" value="1"/>
</dbReference>
<keyword evidence="6" id="KW-0812">Transmembrane</keyword>
<dbReference type="SUPFAM" id="SSF58113">
    <property type="entry name" value="Apolipoprotein A-I"/>
    <property type="match status" value="1"/>
</dbReference>
<proteinExistence type="inferred from homology"/>
<evidence type="ECO:0000256" key="1">
    <source>
        <dbReference type="ARBA" id="ARBA00003416"/>
    </source>
</evidence>
<dbReference type="Pfam" id="PF02646">
    <property type="entry name" value="RmuC"/>
    <property type="match status" value="1"/>
</dbReference>
<comment type="similarity">
    <text evidence="2">Belongs to the RmuC family.</text>
</comment>
<organism evidence="7 8">
    <name type="scientific">Tepidimonas fonticaldi</name>
    <dbReference type="NCBI Taxonomy" id="1101373"/>
    <lineage>
        <taxon>Bacteria</taxon>
        <taxon>Pseudomonadati</taxon>
        <taxon>Pseudomonadota</taxon>
        <taxon>Betaproteobacteria</taxon>
        <taxon>Burkholderiales</taxon>
        <taxon>Tepidimonas</taxon>
    </lineage>
</organism>
<dbReference type="GO" id="GO:0006310">
    <property type="term" value="P:DNA recombination"/>
    <property type="evidence" value="ECO:0007669"/>
    <property type="project" value="UniProtKB-KW"/>
</dbReference>
<dbReference type="Proteomes" id="UP000316388">
    <property type="component" value="Unassembled WGS sequence"/>
</dbReference>
<evidence type="ECO:0000256" key="5">
    <source>
        <dbReference type="SAM" id="MobiDB-lite"/>
    </source>
</evidence>
<comment type="caution">
    <text evidence="7">The sequence shown here is derived from an EMBL/GenBank/DDBJ whole genome shotgun (WGS) entry which is preliminary data.</text>
</comment>
<evidence type="ECO:0000256" key="2">
    <source>
        <dbReference type="ARBA" id="ARBA00009840"/>
    </source>
</evidence>
<accession>A0A554XNG0</accession>